<feature type="chain" id="PRO_5003020255" evidence="2">
    <location>
        <begin position="24"/>
        <end position="685"/>
    </location>
</feature>
<dbReference type="InterPro" id="IPR011990">
    <property type="entry name" value="TPR-like_helical_dom_sf"/>
</dbReference>
<keyword evidence="1" id="KW-0175">Coiled coil</keyword>
<accession>D1AYM9</accession>
<evidence type="ECO:0000313" key="4">
    <source>
        <dbReference type="Proteomes" id="UP000002072"/>
    </source>
</evidence>
<keyword evidence="2" id="KW-0732">Signal</keyword>
<dbReference type="InterPro" id="IPR019734">
    <property type="entry name" value="TPR_rpt"/>
</dbReference>
<feature type="signal peptide" evidence="2">
    <location>
        <begin position="1"/>
        <end position="23"/>
    </location>
</feature>
<gene>
    <name evidence="3" type="ordered locus">Smon_0939</name>
</gene>
<dbReference type="SMART" id="SM00028">
    <property type="entry name" value="TPR"/>
    <property type="match status" value="4"/>
</dbReference>
<dbReference type="Proteomes" id="UP000002072">
    <property type="component" value="Chromosome"/>
</dbReference>
<proteinExistence type="predicted"/>
<evidence type="ECO:0000313" key="3">
    <source>
        <dbReference type="EMBL" id="ACZ01405.1"/>
    </source>
</evidence>
<dbReference type="Gene3D" id="1.25.40.10">
    <property type="entry name" value="Tetratricopeptide repeat domain"/>
    <property type="match status" value="1"/>
</dbReference>
<dbReference type="STRING" id="519441.Smon_0939"/>
<protein>
    <submittedName>
        <fullName evidence="3">Tetratricopeptide domain protein</fullName>
    </submittedName>
</protein>
<dbReference type="GeneID" id="29673216"/>
<keyword evidence="4" id="KW-1185">Reference proteome</keyword>
<name>D1AYM9_STRM9</name>
<dbReference type="SUPFAM" id="SSF48452">
    <property type="entry name" value="TPR-like"/>
    <property type="match status" value="1"/>
</dbReference>
<dbReference type="EMBL" id="CP001779">
    <property type="protein sequence ID" value="ACZ01405.1"/>
    <property type="molecule type" value="Genomic_DNA"/>
</dbReference>
<dbReference type="RefSeq" id="WP_012858954.1">
    <property type="nucleotide sequence ID" value="NC_013515.1"/>
</dbReference>
<dbReference type="OrthoDB" id="94829at2"/>
<dbReference type="KEGG" id="smf:Smon_0939"/>
<evidence type="ECO:0000256" key="1">
    <source>
        <dbReference type="SAM" id="Coils"/>
    </source>
</evidence>
<organism evidence="3 4">
    <name type="scientific">Streptobacillus moniliformis (strain ATCC 14647 / DSM 12112 / NCTC 10651 / 9901)</name>
    <dbReference type="NCBI Taxonomy" id="519441"/>
    <lineage>
        <taxon>Bacteria</taxon>
        <taxon>Fusobacteriati</taxon>
        <taxon>Fusobacteriota</taxon>
        <taxon>Fusobacteriia</taxon>
        <taxon>Fusobacteriales</taxon>
        <taxon>Leptotrichiaceae</taxon>
        <taxon>Streptobacillus</taxon>
    </lineage>
</organism>
<dbReference type="HOGENOM" id="CLU_401650_0_0_0"/>
<sequence>MKKNLKNLLAGIAVSIFITSCSALTAKQLYEKGDYIGALETTVKELNSAKSEIPLTIANEISSRIRETENRYMSIISNTSDLRTKANTYFELWQMGNIIEKNPILEKYTDFRTRHDNYRNLNLAIELIKRYAEEDLNSRINSLGEFITKLRKADVKNSQYSTIFESFARSTADIYINSAESLERIGKYKEAKEMYYKGYEAYRDFNNNYRDSQKRYTELTKIIDLADAEKYFQSAISLYSSGRFSEAKVRFEKARDIYHRYSMNRNVDQIDSYLKDIKRRIELNEANKYFDEAKRYYNSGHFDRAKSRFLEAKKIYDYYKNYTLSREIDVYLENIKYKIEIQIADKYFEEGQRNYNLQRYDSAKVAFEKARTIYISLGERSKVSQIDVYLENIRTRTGNNPANDFNMYYKQALAYLEKGNREYNTGNANYYYKLAIDNFKYALNYTNDYYKRNEINKYIQDLEWKIKNTNNEKNEYKFVEEYKKALEVIDYAKKQPTFEDENYYYKEALNILKKAIKLTNDLENRDQANELIRKIENKISENESAMRFQLKYYELYNKAKSYISIAESRINVYDRNKDYKHAINYLKEALKYTKDKSKINEVNKLIYSLESKVRMEDFNNDFIKFFTEGQEYLKMANNKIGLLETNDYYGKAMSSFEKAKRYTTDQRKINEINLMIKDIKNRIYK</sequence>
<dbReference type="AlphaFoldDB" id="D1AYM9"/>
<dbReference type="PROSITE" id="PS51257">
    <property type="entry name" value="PROKAR_LIPOPROTEIN"/>
    <property type="match status" value="1"/>
</dbReference>
<evidence type="ECO:0000256" key="2">
    <source>
        <dbReference type="SAM" id="SignalP"/>
    </source>
</evidence>
<feature type="coiled-coil region" evidence="1">
    <location>
        <begin position="505"/>
        <end position="545"/>
    </location>
</feature>
<reference evidence="3 4" key="1">
    <citation type="journal article" date="2009" name="Stand. Genomic Sci.">
        <title>Complete genome sequence of Streptobacillus moniliformis type strain (9901T).</title>
        <authorList>
            <person name="Nolan M."/>
            <person name="Gronow S."/>
            <person name="Lapidus A."/>
            <person name="Ivanova N."/>
            <person name="Copeland A."/>
            <person name="Lucas S."/>
            <person name="Del Rio T.G."/>
            <person name="Chen F."/>
            <person name="Tice H."/>
            <person name="Pitluck S."/>
            <person name="Cheng J.F."/>
            <person name="Sims D."/>
            <person name="Meincke L."/>
            <person name="Bruce D."/>
            <person name="Goodwin L."/>
            <person name="Brettin T."/>
            <person name="Han C."/>
            <person name="Detter J.C."/>
            <person name="Ovchinikova G."/>
            <person name="Pati A."/>
            <person name="Mavromatis K."/>
            <person name="Mikhailova N."/>
            <person name="Chen A."/>
            <person name="Palaniappan K."/>
            <person name="Land M."/>
            <person name="Hauser L."/>
            <person name="Chang Y.J."/>
            <person name="Jeffries C.D."/>
            <person name="Rohde M."/>
            <person name="Sproer C."/>
            <person name="Goker M."/>
            <person name="Bristow J."/>
            <person name="Eisen J.A."/>
            <person name="Markowitz V."/>
            <person name="Hugenholtz P."/>
            <person name="Kyrpides N.C."/>
            <person name="Klenk H.P."/>
            <person name="Chain P."/>
        </authorList>
    </citation>
    <scope>NUCLEOTIDE SEQUENCE [LARGE SCALE GENOMIC DNA]</scope>
    <source>
        <strain evidence="4">ATCC 14647 / DSM 12112 / NCTC 10651 / 9901</strain>
    </source>
</reference>